<protein>
    <recommendedName>
        <fullName evidence="4">Beta-barrel assembly machine subunit BamF</fullName>
    </recommendedName>
</protein>
<dbReference type="Proteomes" id="UP000200980">
    <property type="component" value="Unassembled WGS sequence"/>
</dbReference>
<evidence type="ECO:0008006" key="4">
    <source>
        <dbReference type="Google" id="ProtNLM"/>
    </source>
</evidence>
<feature type="region of interest" description="Disordered" evidence="1">
    <location>
        <begin position="158"/>
        <end position="178"/>
    </location>
</feature>
<feature type="region of interest" description="Disordered" evidence="1">
    <location>
        <begin position="51"/>
        <end position="83"/>
    </location>
</feature>
<accession>A0A1S8GNL8</accession>
<reference evidence="2 3" key="1">
    <citation type="journal article" date="2016" name="PLoS ONE">
        <title>Whole-Genome Sequence Analysis of Bombella intestini LMG 28161T, a Novel Acetic Acid Bacterium Isolated from the Crop of a Red-Tailed Bumble Bee, Bombus lapidarius.</title>
        <authorList>
            <person name="Li L."/>
            <person name="Illeghems K."/>
            <person name="Van Kerrebroeck S."/>
            <person name="Borremans W."/>
            <person name="Cleenwerck I."/>
            <person name="Smagghe G."/>
            <person name="De Vuyst L."/>
            <person name="Vandamme P."/>
        </authorList>
    </citation>
    <scope>NUCLEOTIDE SEQUENCE [LARGE SCALE GENOMIC DNA]</scope>
    <source>
        <strain evidence="2 3">R-52487</strain>
    </source>
</reference>
<keyword evidence="3" id="KW-1185">Reference proteome</keyword>
<dbReference type="OrthoDB" id="8478256at2"/>
<evidence type="ECO:0000313" key="3">
    <source>
        <dbReference type="Proteomes" id="UP000200980"/>
    </source>
</evidence>
<evidence type="ECO:0000313" key="2">
    <source>
        <dbReference type="EMBL" id="OOL17714.1"/>
    </source>
</evidence>
<evidence type="ECO:0000256" key="1">
    <source>
        <dbReference type="SAM" id="MobiDB-lite"/>
    </source>
</evidence>
<dbReference type="STRING" id="1539051.AL01_06945"/>
<dbReference type="RefSeq" id="WP_077396964.1">
    <property type="nucleotide sequence ID" value="NZ_JATM01000004.1"/>
</dbReference>
<dbReference type="InterPro" id="IPR021395">
    <property type="entry name" value="DUF3035"/>
</dbReference>
<name>A0A1S8GNL8_9PROT</name>
<proteinExistence type="predicted"/>
<organism evidence="2 3">
    <name type="scientific">Bombella intestini</name>
    <dbReference type="NCBI Taxonomy" id="1539051"/>
    <lineage>
        <taxon>Bacteria</taxon>
        <taxon>Pseudomonadati</taxon>
        <taxon>Pseudomonadota</taxon>
        <taxon>Alphaproteobacteria</taxon>
        <taxon>Acetobacterales</taxon>
        <taxon>Acetobacteraceae</taxon>
        <taxon>Bombella</taxon>
    </lineage>
</organism>
<dbReference type="EMBL" id="JATM01000004">
    <property type="protein sequence ID" value="OOL17714.1"/>
    <property type="molecule type" value="Genomic_DNA"/>
</dbReference>
<dbReference type="Pfam" id="PF11233">
    <property type="entry name" value="DUF3035"/>
    <property type="match status" value="1"/>
</dbReference>
<comment type="caution">
    <text evidence="2">The sequence shown here is derived from an EMBL/GenBank/DDBJ whole genome shotgun (WGS) entry which is preliminary data.</text>
</comment>
<dbReference type="PROSITE" id="PS51257">
    <property type="entry name" value="PROKAR_LIPOPROTEIN"/>
    <property type="match status" value="1"/>
</dbReference>
<dbReference type="AlphaFoldDB" id="A0A1S8GNL8"/>
<sequence length="178" mass="18625">MRLFAPSVIRHGVRLGALATFGLALAGCSGSDVARGFGLQRSLPDEYTVTTRAPLSMPPSEKLALPGAANANRPDESPRMQALETLDPDVALHPNEGTDSNGQKALVQSATSAARSPNNAELGDADAGFVDSLLFWRGGRAGNVVDGEAENRRIQKNEALGQNFTEGATPTLRKGGSK</sequence>
<gene>
    <name evidence="2" type="ORF">AL01_06945</name>
</gene>